<dbReference type="NCBIfam" id="TIGR01549">
    <property type="entry name" value="HAD-SF-IA-v1"/>
    <property type="match status" value="1"/>
</dbReference>
<evidence type="ECO:0008006" key="2">
    <source>
        <dbReference type="Google" id="ProtNLM"/>
    </source>
</evidence>
<dbReference type="PANTHER" id="PTHR46649:SF4">
    <property type="entry name" value="HALOACID DEHALOGENASE-LIKE HYDROLASE (HAD) SUPERFAMILY PROTEIN"/>
    <property type="match status" value="1"/>
</dbReference>
<sequence>MSRKLKLGVISNFDSRLFDLLREFEIEDCFDAVIISSHAPAAKPSPLIFQYALRAIGSQAEGSIHVGDSTRGDYEAARSAGLSALLYDPEDRHADRPDERRIRSLAEVSSFLV</sequence>
<dbReference type="InterPro" id="IPR023214">
    <property type="entry name" value="HAD_sf"/>
</dbReference>
<dbReference type="Gene3D" id="3.40.50.1000">
    <property type="entry name" value="HAD superfamily/HAD-like"/>
    <property type="match status" value="1"/>
</dbReference>
<accession>A0A382VTY8</accession>
<organism evidence="1">
    <name type="scientific">marine metagenome</name>
    <dbReference type="NCBI Taxonomy" id="408172"/>
    <lineage>
        <taxon>unclassified sequences</taxon>
        <taxon>metagenomes</taxon>
        <taxon>ecological metagenomes</taxon>
    </lineage>
</organism>
<name>A0A382VTY8_9ZZZZ</name>
<dbReference type="InterPro" id="IPR006439">
    <property type="entry name" value="HAD-SF_hydro_IA"/>
</dbReference>
<dbReference type="SUPFAM" id="SSF56784">
    <property type="entry name" value="HAD-like"/>
    <property type="match status" value="1"/>
</dbReference>
<dbReference type="InterPro" id="IPR036412">
    <property type="entry name" value="HAD-like_sf"/>
</dbReference>
<dbReference type="EMBL" id="UINC01154608">
    <property type="protein sequence ID" value="SVD49989.1"/>
    <property type="molecule type" value="Genomic_DNA"/>
</dbReference>
<proteinExistence type="predicted"/>
<gene>
    <name evidence="1" type="ORF">METZ01_LOCUS402843</name>
</gene>
<protein>
    <recommendedName>
        <fullName evidence="2">HAD family hydrolase</fullName>
    </recommendedName>
</protein>
<dbReference type="PANTHER" id="PTHR46649">
    <property type="match status" value="1"/>
</dbReference>
<evidence type="ECO:0000313" key="1">
    <source>
        <dbReference type="EMBL" id="SVD49989.1"/>
    </source>
</evidence>
<dbReference type="AlphaFoldDB" id="A0A382VTY8"/>
<dbReference type="Pfam" id="PF00702">
    <property type="entry name" value="Hydrolase"/>
    <property type="match status" value="1"/>
</dbReference>
<reference evidence="1" key="1">
    <citation type="submission" date="2018-05" db="EMBL/GenBank/DDBJ databases">
        <authorList>
            <person name="Lanie J.A."/>
            <person name="Ng W.-L."/>
            <person name="Kazmierczak K.M."/>
            <person name="Andrzejewski T.M."/>
            <person name="Davidsen T.M."/>
            <person name="Wayne K.J."/>
            <person name="Tettelin H."/>
            <person name="Glass J.I."/>
            <person name="Rusch D."/>
            <person name="Podicherti R."/>
            <person name="Tsui H.-C.T."/>
            <person name="Winkler M.E."/>
        </authorList>
    </citation>
    <scope>NUCLEOTIDE SEQUENCE</scope>
</reference>